<accession>A0AAV9UWJ1</accession>
<organism evidence="2 3">
    <name type="scientific">Orbilia brochopaga</name>
    <dbReference type="NCBI Taxonomy" id="3140254"/>
    <lineage>
        <taxon>Eukaryota</taxon>
        <taxon>Fungi</taxon>
        <taxon>Dikarya</taxon>
        <taxon>Ascomycota</taxon>
        <taxon>Pezizomycotina</taxon>
        <taxon>Orbiliomycetes</taxon>
        <taxon>Orbiliales</taxon>
        <taxon>Orbiliaceae</taxon>
        <taxon>Orbilia</taxon>
    </lineage>
</organism>
<evidence type="ECO:0000313" key="2">
    <source>
        <dbReference type="EMBL" id="KAK6350265.1"/>
    </source>
</evidence>
<protein>
    <submittedName>
        <fullName evidence="2">Uncharacterized protein</fullName>
    </submittedName>
</protein>
<dbReference type="EMBL" id="JAVHNQ010000004">
    <property type="protein sequence ID" value="KAK6350265.1"/>
    <property type="molecule type" value="Genomic_DNA"/>
</dbReference>
<feature type="region of interest" description="Disordered" evidence="1">
    <location>
        <begin position="78"/>
        <end position="151"/>
    </location>
</feature>
<reference evidence="2 3" key="1">
    <citation type="submission" date="2019-10" db="EMBL/GenBank/DDBJ databases">
        <authorList>
            <person name="Palmer J.M."/>
        </authorList>
    </citation>
    <scope>NUCLEOTIDE SEQUENCE [LARGE SCALE GENOMIC DNA]</scope>
    <source>
        <strain evidence="2 3">TWF696</strain>
    </source>
</reference>
<name>A0AAV9UWJ1_9PEZI</name>
<keyword evidence="3" id="KW-1185">Reference proteome</keyword>
<comment type="caution">
    <text evidence="2">The sequence shown here is derived from an EMBL/GenBank/DDBJ whole genome shotgun (WGS) entry which is preliminary data.</text>
</comment>
<evidence type="ECO:0000313" key="3">
    <source>
        <dbReference type="Proteomes" id="UP001375240"/>
    </source>
</evidence>
<feature type="compositionally biased region" description="Basic and acidic residues" evidence="1">
    <location>
        <begin position="93"/>
        <end position="109"/>
    </location>
</feature>
<dbReference type="Proteomes" id="UP001375240">
    <property type="component" value="Unassembled WGS sequence"/>
</dbReference>
<proteinExistence type="predicted"/>
<dbReference type="AlphaFoldDB" id="A0AAV9UWJ1"/>
<gene>
    <name evidence="2" type="ORF">TWF696_006500</name>
</gene>
<sequence>MSTPMPSVSAQLKEMQEIILPLIVPPASAFTAPLLNSFASSHDPLMESDALFTAKSDLGNAQIELNAALRALARNATAEAGDDNDVPDAPDPAARDPASDSKQLLEKVRQGRLRSRLRGLAGSGDTAGEAPPRSHVSITRASKARKEAFDREMEAEEGAALEDFKQRLRMSVLQT</sequence>
<evidence type="ECO:0000256" key="1">
    <source>
        <dbReference type="SAM" id="MobiDB-lite"/>
    </source>
</evidence>